<dbReference type="AlphaFoldDB" id="W6UMN8"/>
<proteinExistence type="predicted"/>
<dbReference type="CTD" id="36338564"/>
<protein>
    <submittedName>
        <fullName evidence="1">Uncharacterized protein</fullName>
    </submittedName>
</protein>
<evidence type="ECO:0000313" key="2">
    <source>
        <dbReference type="Proteomes" id="UP000019149"/>
    </source>
</evidence>
<dbReference type="RefSeq" id="XP_024353592.1">
    <property type="nucleotide sequence ID" value="XM_024492098.1"/>
</dbReference>
<dbReference type="EMBL" id="APAU02000013">
    <property type="protein sequence ID" value="EUB62396.1"/>
    <property type="molecule type" value="Genomic_DNA"/>
</dbReference>
<reference evidence="1 2" key="1">
    <citation type="journal article" date="2013" name="Nat. Genet.">
        <title>The genome of the hydatid tapeworm Echinococcus granulosus.</title>
        <authorList>
            <person name="Zheng H."/>
            <person name="Zhang W."/>
            <person name="Zhang L."/>
            <person name="Zhang Z."/>
            <person name="Li J."/>
            <person name="Lu G."/>
            <person name="Zhu Y."/>
            <person name="Wang Y."/>
            <person name="Huang Y."/>
            <person name="Liu J."/>
            <person name="Kang H."/>
            <person name="Chen J."/>
            <person name="Wang L."/>
            <person name="Chen A."/>
            <person name="Yu S."/>
            <person name="Gao Z."/>
            <person name="Jin L."/>
            <person name="Gu W."/>
            <person name="Wang Z."/>
            <person name="Zhao L."/>
            <person name="Shi B."/>
            <person name="Wen H."/>
            <person name="Lin R."/>
            <person name="Jones M.K."/>
            <person name="Brejova B."/>
            <person name="Vinar T."/>
            <person name="Zhao G."/>
            <person name="McManus D.P."/>
            <person name="Chen Z."/>
            <person name="Zhou Y."/>
            <person name="Wang S."/>
        </authorList>
    </citation>
    <scope>NUCLEOTIDE SEQUENCE [LARGE SCALE GENOMIC DNA]</scope>
</reference>
<keyword evidence="2" id="KW-1185">Reference proteome</keyword>
<dbReference type="Proteomes" id="UP000019149">
    <property type="component" value="Unassembled WGS sequence"/>
</dbReference>
<gene>
    <name evidence="1" type="ORF">EGR_02849</name>
</gene>
<sequence length="209" mass="24540">MISISSLASCPPNKEISIVAIKATNIGQFSHFLITEVNKVIEFRLLVEGRRRSKCERQDGLLWHKSQGHEIDKLLRFMQDPSPWNLKQLLQKLFSTYRLFESEQLINGRLMTFKFTHKYIQLRKKEAKHYCIDLFSLLNYLASQMTKCGLKWQTQSKKVVICLSLQVQKRRQLILCEGMIKLNYFENGNKNANRNDLKIQLSFNLKKVS</sequence>
<comment type="caution">
    <text evidence="1">The sequence shown here is derived from an EMBL/GenBank/DDBJ whole genome shotgun (WGS) entry which is preliminary data.</text>
</comment>
<dbReference type="GeneID" id="36338564"/>
<evidence type="ECO:0000313" key="1">
    <source>
        <dbReference type="EMBL" id="EUB62396.1"/>
    </source>
</evidence>
<name>W6UMN8_ECHGR</name>
<organism evidence="1 2">
    <name type="scientific">Echinococcus granulosus</name>
    <name type="common">Hydatid tapeworm</name>
    <dbReference type="NCBI Taxonomy" id="6210"/>
    <lineage>
        <taxon>Eukaryota</taxon>
        <taxon>Metazoa</taxon>
        <taxon>Spiralia</taxon>
        <taxon>Lophotrochozoa</taxon>
        <taxon>Platyhelminthes</taxon>
        <taxon>Cestoda</taxon>
        <taxon>Eucestoda</taxon>
        <taxon>Cyclophyllidea</taxon>
        <taxon>Taeniidae</taxon>
        <taxon>Echinococcus</taxon>
        <taxon>Echinococcus granulosus group</taxon>
    </lineage>
</organism>
<accession>W6UMN8</accession>
<dbReference type="KEGG" id="egl:EGR_02849"/>